<evidence type="ECO:0000256" key="4">
    <source>
        <dbReference type="ARBA" id="ARBA00022842"/>
    </source>
</evidence>
<keyword evidence="5" id="KW-0808">Transferase</keyword>
<dbReference type="InterPro" id="IPR036676">
    <property type="entry name" value="PurM-like_C_sf"/>
</dbReference>
<keyword evidence="4" id="KW-0460">Magnesium</keyword>
<sequence length="121" mass="13990">MSMRESLNLESYELDKIFHLTRFMELKGNGCKVPQDVLQELLESLQDNHFQEDEQFWGAFMSRIGIRMDISVIPLKHHGLSSVQTMDYVYPIIDDPYMMGRIVCANVFPLHNGGGGWGHRM</sequence>
<dbReference type="PANTHER" id="PTHR10256:SF2">
    <property type="entry name" value="SELENIDE, WATER DIKINASE 1"/>
    <property type="match status" value="1"/>
</dbReference>
<dbReference type="AlphaFoldDB" id="L5K5Q0"/>
<name>L5K5Q0_PTEAL</name>
<protein>
    <submittedName>
        <fullName evidence="5">Selenide, water dikinase 1</fullName>
    </submittedName>
</protein>
<dbReference type="Gene3D" id="3.90.650.10">
    <property type="entry name" value="PurM-like C-terminal domain"/>
    <property type="match status" value="1"/>
</dbReference>
<accession>L5K5Q0</accession>
<keyword evidence="6" id="KW-1185">Reference proteome</keyword>
<keyword evidence="3" id="KW-0067">ATP-binding</keyword>
<dbReference type="GO" id="GO:0016260">
    <property type="term" value="P:selenocysteine biosynthetic process"/>
    <property type="evidence" value="ECO:0007669"/>
    <property type="project" value="TreeGrafter"/>
</dbReference>
<evidence type="ECO:0000313" key="5">
    <source>
        <dbReference type="EMBL" id="ELK06682.1"/>
    </source>
</evidence>
<reference evidence="6" key="1">
    <citation type="journal article" date="2013" name="Science">
        <title>Comparative analysis of bat genomes provides insight into the evolution of flight and immunity.</title>
        <authorList>
            <person name="Zhang G."/>
            <person name="Cowled C."/>
            <person name="Shi Z."/>
            <person name="Huang Z."/>
            <person name="Bishop-Lilly K.A."/>
            <person name="Fang X."/>
            <person name="Wynne J.W."/>
            <person name="Xiong Z."/>
            <person name="Baker M.L."/>
            <person name="Zhao W."/>
            <person name="Tachedjian M."/>
            <person name="Zhu Y."/>
            <person name="Zhou P."/>
            <person name="Jiang X."/>
            <person name="Ng J."/>
            <person name="Yang L."/>
            <person name="Wu L."/>
            <person name="Xiao J."/>
            <person name="Feng Y."/>
            <person name="Chen Y."/>
            <person name="Sun X."/>
            <person name="Zhang Y."/>
            <person name="Marsh G.A."/>
            <person name="Crameri G."/>
            <person name="Broder C.C."/>
            <person name="Frey K.G."/>
            <person name="Wang L.F."/>
            <person name="Wang J."/>
        </authorList>
    </citation>
    <scope>NUCLEOTIDE SEQUENCE [LARGE SCALE GENOMIC DNA]</scope>
</reference>
<keyword evidence="5" id="KW-0418">Kinase</keyword>
<dbReference type="PANTHER" id="PTHR10256">
    <property type="entry name" value="SELENIDE, WATER DIKINASE"/>
    <property type="match status" value="1"/>
</dbReference>
<dbReference type="GO" id="GO:0046872">
    <property type="term" value="F:metal ion binding"/>
    <property type="evidence" value="ECO:0007669"/>
    <property type="project" value="UniProtKB-KW"/>
</dbReference>
<dbReference type="STRING" id="9402.L5K5Q0"/>
<keyword evidence="1" id="KW-0479">Metal-binding</keyword>
<dbReference type="InterPro" id="IPR036921">
    <property type="entry name" value="PurM-like_N_sf"/>
</dbReference>
<dbReference type="GO" id="GO:0004756">
    <property type="term" value="F:selenide, water dikinase activity"/>
    <property type="evidence" value="ECO:0007669"/>
    <property type="project" value="TreeGrafter"/>
</dbReference>
<dbReference type="GO" id="GO:0005524">
    <property type="term" value="F:ATP binding"/>
    <property type="evidence" value="ECO:0007669"/>
    <property type="project" value="UniProtKB-KW"/>
</dbReference>
<organism evidence="5 6">
    <name type="scientific">Pteropus alecto</name>
    <name type="common">Black flying fox</name>
    <dbReference type="NCBI Taxonomy" id="9402"/>
    <lineage>
        <taxon>Eukaryota</taxon>
        <taxon>Metazoa</taxon>
        <taxon>Chordata</taxon>
        <taxon>Craniata</taxon>
        <taxon>Vertebrata</taxon>
        <taxon>Euteleostomi</taxon>
        <taxon>Mammalia</taxon>
        <taxon>Eutheria</taxon>
        <taxon>Laurasiatheria</taxon>
        <taxon>Chiroptera</taxon>
        <taxon>Yinpterochiroptera</taxon>
        <taxon>Pteropodoidea</taxon>
        <taxon>Pteropodidae</taxon>
        <taxon>Pteropodinae</taxon>
        <taxon>Pteropus</taxon>
    </lineage>
</organism>
<evidence type="ECO:0000256" key="3">
    <source>
        <dbReference type="ARBA" id="ARBA00022840"/>
    </source>
</evidence>
<evidence type="ECO:0000256" key="1">
    <source>
        <dbReference type="ARBA" id="ARBA00022723"/>
    </source>
</evidence>
<dbReference type="InterPro" id="IPR004536">
    <property type="entry name" value="SPS/SelD"/>
</dbReference>
<dbReference type="InParanoid" id="L5K5Q0"/>
<gene>
    <name evidence="5" type="ORF">PAL_GLEAN10003707</name>
</gene>
<evidence type="ECO:0000256" key="2">
    <source>
        <dbReference type="ARBA" id="ARBA00022741"/>
    </source>
</evidence>
<evidence type="ECO:0000313" key="6">
    <source>
        <dbReference type="Proteomes" id="UP000010552"/>
    </source>
</evidence>
<keyword evidence="2" id="KW-0547">Nucleotide-binding</keyword>
<proteinExistence type="predicted"/>
<dbReference type="EMBL" id="KB031011">
    <property type="protein sequence ID" value="ELK06682.1"/>
    <property type="molecule type" value="Genomic_DNA"/>
</dbReference>
<dbReference type="Proteomes" id="UP000010552">
    <property type="component" value="Unassembled WGS sequence"/>
</dbReference>
<dbReference type="GO" id="GO:0005737">
    <property type="term" value="C:cytoplasm"/>
    <property type="evidence" value="ECO:0007669"/>
    <property type="project" value="TreeGrafter"/>
</dbReference>
<dbReference type="Gene3D" id="3.30.1330.10">
    <property type="entry name" value="PurM-like, N-terminal domain"/>
    <property type="match status" value="1"/>
</dbReference>
<dbReference type="SUPFAM" id="SSF55326">
    <property type="entry name" value="PurM N-terminal domain-like"/>
    <property type="match status" value="1"/>
</dbReference>